<reference evidence="4" key="2">
    <citation type="submission" date="2016-04" db="EMBL/GenBank/DDBJ databases">
        <title>First Complete Genome Sequence of a Subdivision 6 Acidobacterium.</title>
        <authorList>
            <person name="Huang S."/>
            <person name="Vieira S."/>
            <person name="Bunk B."/>
            <person name="Riedel T."/>
            <person name="Sproeer C."/>
            <person name="Overmann J."/>
        </authorList>
    </citation>
    <scope>NUCLEOTIDE SEQUENCE [LARGE SCALE GENOMIC DNA]</scope>
    <source>
        <strain evidence="4">DSM 100886 HEG_-6_39</strain>
    </source>
</reference>
<dbReference type="SUPFAM" id="SSF53807">
    <property type="entry name" value="Helical backbone' metal receptor"/>
    <property type="match status" value="1"/>
</dbReference>
<feature type="domain" description="Fe/B12 periplasmic-binding" evidence="2">
    <location>
        <begin position="25"/>
        <end position="277"/>
    </location>
</feature>
<dbReference type="KEGG" id="abac:LuPra_00772"/>
<accession>A0A143PIJ0</accession>
<dbReference type="Pfam" id="PF01497">
    <property type="entry name" value="Peripla_BP_2"/>
    <property type="match status" value="1"/>
</dbReference>
<dbReference type="PANTHER" id="PTHR30535:SF34">
    <property type="entry name" value="MOLYBDATE-BINDING PROTEIN MOLA"/>
    <property type="match status" value="1"/>
</dbReference>
<sequence length="284" mass="29953">MLLALIGACRPREAAKGTALAQGPRVVSLVPAITEMLFAVGAGPQVVGVSSFDKTPAEVATRPRVGALLDPDLERILSLKPDLVVTYGSQEALHEQLARANIATFTYRHGGIGDTLETLEAIGARTGHADAGREATQVLRAQLTAVRMRVDGRPRPKVLLVFGRDPGSLRNVWASGGTGFLHELLDVAGADNVFADVDRENVQATSELLLARAPEVIVELQAETHAEESPSPWLTLAGVPAVKSGRIITLQGDQFVVPGPRLAGAAEALARALHPDAWSTSPGR</sequence>
<dbReference type="PANTHER" id="PTHR30535">
    <property type="entry name" value="VITAMIN B12-BINDING PROTEIN"/>
    <property type="match status" value="1"/>
</dbReference>
<dbReference type="EMBL" id="CP015136">
    <property type="protein sequence ID" value="AMY07599.1"/>
    <property type="molecule type" value="Genomic_DNA"/>
</dbReference>
<dbReference type="NCBIfam" id="NF038402">
    <property type="entry name" value="TroA_like"/>
    <property type="match status" value="1"/>
</dbReference>
<evidence type="ECO:0000256" key="1">
    <source>
        <dbReference type="ARBA" id="ARBA00022729"/>
    </source>
</evidence>
<name>A0A143PIJ0_LUTPR</name>
<dbReference type="OrthoDB" id="9816357at2"/>
<proteinExistence type="predicted"/>
<dbReference type="InterPro" id="IPR050902">
    <property type="entry name" value="ABC_Transporter_SBP"/>
</dbReference>
<gene>
    <name evidence="3" type="primary">fhuD_1</name>
    <name evidence="3" type="ORF">LuPra_00772</name>
</gene>
<dbReference type="Proteomes" id="UP000076079">
    <property type="component" value="Chromosome"/>
</dbReference>
<protein>
    <submittedName>
        <fullName evidence="3">Iron complex transport system substrate-binding protein</fullName>
    </submittedName>
</protein>
<evidence type="ECO:0000313" key="4">
    <source>
        <dbReference type="Proteomes" id="UP000076079"/>
    </source>
</evidence>
<evidence type="ECO:0000259" key="2">
    <source>
        <dbReference type="PROSITE" id="PS50983"/>
    </source>
</evidence>
<organism evidence="3 4">
    <name type="scientific">Luteitalea pratensis</name>
    <dbReference type="NCBI Taxonomy" id="1855912"/>
    <lineage>
        <taxon>Bacteria</taxon>
        <taxon>Pseudomonadati</taxon>
        <taxon>Acidobacteriota</taxon>
        <taxon>Vicinamibacteria</taxon>
        <taxon>Vicinamibacterales</taxon>
        <taxon>Vicinamibacteraceae</taxon>
        <taxon>Luteitalea</taxon>
    </lineage>
</organism>
<keyword evidence="4" id="KW-1185">Reference proteome</keyword>
<dbReference type="InterPro" id="IPR054828">
    <property type="entry name" value="Vit_B12_bind_prot"/>
</dbReference>
<evidence type="ECO:0000313" key="3">
    <source>
        <dbReference type="EMBL" id="AMY07599.1"/>
    </source>
</evidence>
<dbReference type="RefSeq" id="WP_157898703.1">
    <property type="nucleotide sequence ID" value="NZ_CP015136.1"/>
</dbReference>
<dbReference type="InterPro" id="IPR002491">
    <property type="entry name" value="ABC_transptr_periplasmic_BD"/>
</dbReference>
<dbReference type="Gene3D" id="3.40.50.1980">
    <property type="entry name" value="Nitrogenase molybdenum iron protein domain"/>
    <property type="match status" value="2"/>
</dbReference>
<dbReference type="PATRIC" id="fig|1813736.3.peg.807"/>
<dbReference type="PROSITE" id="PS50983">
    <property type="entry name" value="FE_B12_PBP"/>
    <property type="match status" value="1"/>
</dbReference>
<dbReference type="STRING" id="1855912.LuPra_00772"/>
<reference evidence="3 4" key="1">
    <citation type="journal article" date="2016" name="Genome Announc.">
        <title>First Complete Genome Sequence of a Subdivision 6 Acidobacterium Strain.</title>
        <authorList>
            <person name="Huang S."/>
            <person name="Vieira S."/>
            <person name="Bunk B."/>
            <person name="Riedel T."/>
            <person name="Sproer C."/>
            <person name="Overmann J."/>
        </authorList>
    </citation>
    <scope>NUCLEOTIDE SEQUENCE [LARGE SCALE GENOMIC DNA]</scope>
    <source>
        <strain evidence="4">DSM 100886 HEG_-6_39</strain>
    </source>
</reference>
<keyword evidence="1" id="KW-0732">Signal</keyword>
<dbReference type="AlphaFoldDB" id="A0A143PIJ0"/>